<dbReference type="SMART" id="SM00354">
    <property type="entry name" value="HTH_LACI"/>
    <property type="match status" value="1"/>
</dbReference>
<keyword evidence="1" id="KW-0805">Transcription regulation</keyword>
<protein>
    <submittedName>
        <fullName evidence="5">LacI family transcriptional regulator</fullName>
    </submittedName>
</protein>
<evidence type="ECO:0000259" key="4">
    <source>
        <dbReference type="PROSITE" id="PS50932"/>
    </source>
</evidence>
<accession>A0ABQ6CJ21</accession>
<evidence type="ECO:0000313" key="6">
    <source>
        <dbReference type="Proteomes" id="UP001156882"/>
    </source>
</evidence>
<dbReference type="CDD" id="cd01392">
    <property type="entry name" value="HTH_LacI"/>
    <property type="match status" value="1"/>
</dbReference>
<reference evidence="6" key="1">
    <citation type="journal article" date="2019" name="Int. J. Syst. Evol. Microbiol.">
        <title>The Global Catalogue of Microorganisms (GCM) 10K type strain sequencing project: providing services to taxonomists for standard genome sequencing and annotation.</title>
        <authorList>
            <consortium name="The Broad Institute Genomics Platform"/>
            <consortium name="The Broad Institute Genome Sequencing Center for Infectious Disease"/>
            <person name="Wu L."/>
            <person name="Ma J."/>
        </authorList>
    </citation>
    <scope>NUCLEOTIDE SEQUENCE [LARGE SCALE GENOMIC DNA]</scope>
    <source>
        <strain evidence="6">NBRC 101365</strain>
    </source>
</reference>
<dbReference type="Pfam" id="PF13377">
    <property type="entry name" value="Peripla_BP_3"/>
    <property type="match status" value="1"/>
</dbReference>
<evidence type="ECO:0000313" key="5">
    <source>
        <dbReference type="EMBL" id="GLS18267.1"/>
    </source>
</evidence>
<dbReference type="InterPro" id="IPR046335">
    <property type="entry name" value="LacI/GalR-like_sensor"/>
</dbReference>
<proteinExistence type="predicted"/>
<dbReference type="Gene3D" id="1.10.260.40">
    <property type="entry name" value="lambda repressor-like DNA-binding domains"/>
    <property type="match status" value="1"/>
</dbReference>
<dbReference type="Pfam" id="PF00356">
    <property type="entry name" value="LacI"/>
    <property type="match status" value="1"/>
</dbReference>
<evidence type="ECO:0000256" key="3">
    <source>
        <dbReference type="ARBA" id="ARBA00023163"/>
    </source>
</evidence>
<evidence type="ECO:0000256" key="2">
    <source>
        <dbReference type="ARBA" id="ARBA00023125"/>
    </source>
</evidence>
<dbReference type="CDD" id="cd06284">
    <property type="entry name" value="PBP1_LacI-like"/>
    <property type="match status" value="1"/>
</dbReference>
<dbReference type="InterPro" id="IPR028082">
    <property type="entry name" value="Peripla_BP_I"/>
</dbReference>
<dbReference type="RefSeq" id="WP_284311087.1">
    <property type="nucleotide sequence ID" value="NZ_BSPC01000011.1"/>
</dbReference>
<dbReference type="Proteomes" id="UP001156882">
    <property type="component" value="Unassembled WGS sequence"/>
</dbReference>
<dbReference type="PANTHER" id="PTHR30146:SF109">
    <property type="entry name" value="HTH-TYPE TRANSCRIPTIONAL REGULATOR GALS"/>
    <property type="match status" value="1"/>
</dbReference>
<dbReference type="PROSITE" id="PS00356">
    <property type="entry name" value="HTH_LACI_1"/>
    <property type="match status" value="1"/>
</dbReference>
<comment type="caution">
    <text evidence="5">The sequence shown here is derived from an EMBL/GenBank/DDBJ whole genome shotgun (WGS) entry which is preliminary data.</text>
</comment>
<dbReference type="SUPFAM" id="SSF53822">
    <property type="entry name" value="Periplasmic binding protein-like I"/>
    <property type="match status" value="1"/>
</dbReference>
<feature type="domain" description="HTH lacI-type" evidence="4">
    <location>
        <begin position="12"/>
        <end position="66"/>
    </location>
</feature>
<keyword evidence="2" id="KW-0238">DNA-binding</keyword>
<dbReference type="PANTHER" id="PTHR30146">
    <property type="entry name" value="LACI-RELATED TRANSCRIPTIONAL REPRESSOR"/>
    <property type="match status" value="1"/>
</dbReference>
<organism evidence="5 6">
    <name type="scientific">Labrys miyagiensis</name>
    <dbReference type="NCBI Taxonomy" id="346912"/>
    <lineage>
        <taxon>Bacteria</taxon>
        <taxon>Pseudomonadati</taxon>
        <taxon>Pseudomonadota</taxon>
        <taxon>Alphaproteobacteria</taxon>
        <taxon>Hyphomicrobiales</taxon>
        <taxon>Xanthobacteraceae</taxon>
        <taxon>Labrys</taxon>
    </lineage>
</organism>
<dbReference type="InterPro" id="IPR010982">
    <property type="entry name" value="Lambda_DNA-bd_dom_sf"/>
</dbReference>
<keyword evidence="3" id="KW-0804">Transcription</keyword>
<dbReference type="InterPro" id="IPR000843">
    <property type="entry name" value="HTH_LacI"/>
</dbReference>
<dbReference type="SUPFAM" id="SSF47413">
    <property type="entry name" value="lambda repressor-like DNA-binding domains"/>
    <property type="match status" value="1"/>
</dbReference>
<name>A0ABQ6CJ21_9HYPH</name>
<dbReference type="EMBL" id="BSPC01000011">
    <property type="protein sequence ID" value="GLS18267.1"/>
    <property type="molecule type" value="Genomic_DNA"/>
</dbReference>
<dbReference type="PROSITE" id="PS50932">
    <property type="entry name" value="HTH_LACI_2"/>
    <property type="match status" value="1"/>
</dbReference>
<evidence type="ECO:0000256" key="1">
    <source>
        <dbReference type="ARBA" id="ARBA00023015"/>
    </source>
</evidence>
<keyword evidence="6" id="KW-1185">Reference proteome</keyword>
<sequence>MQRRDPREAAKARIGDVARAAGVSTATVSRALTFPDRVLEETRERVFAAVRQLGYTPNVAARQLRAGSSRTVLVVVGKRRNPPFFSEVLRGIDVALGQAGYSVLMGNLDIHDDNTEKHLVDLVFGGFIDGALVLSNAIPSFNGRSIIDSGMPIVAICAEADGPNIPAVLVDDEVCCRAQTRYLIEMGHRHLAYIAGPKGNFNELERYPGFLAELAAAGLGPDDFVRFEGNYDFASGVAAGEAFLKLERRPTGVVSCSDEMAIAFMKTIRRAGVRVPEDVSIVGFDGIEIGDYVEPTLTTIRQPRFELGSTGAEILLGMIKGETAPPRVTVLKGELDKRDSAGPVKV</sequence>
<dbReference type="Gene3D" id="3.40.50.2300">
    <property type="match status" value="2"/>
</dbReference>
<gene>
    <name evidence="5" type="ORF">GCM10007874_12840</name>
</gene>